<evidence type="ECO:0000313" key="7">
    <source>
        <dbReference type="EMBL" id="GHO54647.1"/>
    </source>
</evidence>
<sequence length="470" mass="50294">MASQAPGTLSRYRWRELGLLIIPSLIIILVMTQLLLANSVKQAALDANAPFSTKTLPPLQGLIPVLGLIAALLGVHAVLNIFFRKADQVLLPLVGLLSGIGVLFATRIGPDLPTPIETLGSHQLLWVILGMGLCCIVLAVLRDVTWLGRYKYTWAVISFILALPALINGIRSHGGGPTRDTLGVGGTGLQPSELLKIALVIFFAAYLNDNRDILAQGYLRLGKLRLPPLRQLGPLLTMLGLALLIFLIASDLGLALLIYSTFLSLVYLASGRLTYVLSAFGAFIVLGFVGYMLLSYVRNRFAVVSFDVVNWQHWTTKDNTFADNAGYQILQGLIGLSSGGLFGAGIGMGHPGGFIPVVESDLMFSGLGEEIGLMGLFAILGIYLLVIHRGYRIATQATDTFSQLLAAGLTTIFAVQTLVIIAGNLKLMPLTGIPLPFLSQGGSSVLANYIIIGILLRISHNTALQRDGGI</sequence>
<feature type="transmembrane region" description="Helical" evidence="6">
    <location>
        <begin position="17"/>
        <end position="36"/>
    </location>
</feature>
<feature type="transmembrane region" description="Helical" evidence="6">
    <location>
        <begin position="403"/>
        <end position="425"/>
    </location>
</feature>
<gene>
    <name evidence="7" type="ORF">KSB_31220</name>
</gene>
<evidence type="ECO:0000256" key="1">
    <source>
        <dbReference type="ARBA" id="ARBA00004141"/>
    </source>
</evidence>
<dbReference type="EMBL" id="BNJG01000001">
    <property type="protein sequence ID" value="GHO54647.1"/>
    <property type="molecule type" value="Genomic_DNA"/>
</dbReference>
<dbReference type="PANTHER" id="PTHR30474:SF3">
    <property type="entry name" value="PEPTIDOGLYCAN GLYCOSYLTRANSFERASE RODA"/>
    <property type="match status" value="1"/>
</dbReference>
<evidence type="ECO:0000256" key="2">
    <source>
        <dbReference type="ARBA" id="ARBA00022692"/>
    </source>
</evidence>
<dbReference type="PANTHER" id="PTHR30474">
    <property type="entry name" value="CELL CYCLE PROTEIN"/>
    <property type="match status" value="1"/>
</dbReference>
<evidence type="ECO:0000256" key="4">
    <source>
        <dbReference type="ARBA" id="ARBA00022989"/>
    </source>
</evidence>
<dbReference type="InterPro" id="IPR001182">
    <property type="entry name" value="FtsW/RodA"/>
</dbReference>
<dbReference type="RefSeq" id="WP_201371331.1">
    <property type="nucleotide sequence ID" value="NZ_BNJG01000001.1"/>
</dbReference>
<evidence type="ECO:0000256" key="3">
    <source>
        <dbReference type="ARBA" id="ARBA00022960"/>
    </source>
</evidence>
<evidence type="ECO:0000256" key="5">
    <source>
        <dbReference type="ARBA" id="ARBA00023136"/>
    </source>
</evidence>
<keyword evidence="2 6" id="KW-0812">Transmembrane</keyword>
<feature type="transmembrane region" description="Helical" evidence="6">
    <location>
        <begin position="277"/>
        <end position="297"/>
    </location>
</feature>
<evidence type="ECO:0000256" key="6">
    <source>
        <dbReference type="SAM" id="Phobius"/>
    </source>
</evidence>
<feature type="transmembrane region" description="Helical" evidence="6">
    <location>
        <begin position="152"/>
        <end position="170"/>
    </location>
</feature>
<reference evidence="7 8" key="1">
    <citation type="journal article" date="2021" name="Int. J. Syst. Evol. Microbiol.">
        <title>Reticulibacter mediterranei gen. nov., sp. nov., within the new family Reticulibacteraceae fam. nov., and Ktedonospora formicarum gen. nov., sp. nov., Ktedonobacter robiniae sp. nov., Dictyobacter formicarum sp. nov. and Dictyobacter arantiisoli sp. nov., belonging to the class Ktedonobacteria.</title>
        <authorList>
            <person name="Yabe S."/>
            <person name="Zheng Y."/>
            <person name="Wang C.M."/>
            <person name="Sakai Y."/>
            <person name="Abe K."/>
            <person name="Yokota A."/>
            <person name="Donadio S."/>
            <person name="Cavaletti L."/>
            <person name="Monciardini P."/>
        </authorList>
    </citation>
    <scope>NUCLEOTIDE SEQUENCE [LARGE SCALE GENOMIC DNA]</scope>
    <source>
        <strain evidence="7 8">SOSP1-30</strain>
    </source>
</reference>
<organism evidence="7 8">
    <name type="scientific">Ktedonobacter robiniae</name>
    <dbReference type="NCBI Taxonomy" id="2778365"/>
    <lineage>
        <taxon>Bacteria</taxon>
        <taxon>Bacillati</taxon>
        <taxon>Chloroflexota</taxon>
        <taxon>Ktedonobacteria</taxon>
        <taxon>Ktedonobacterales</taxon>
        <taxon>Ktedonobacteraceae</taxon>
        <taxon>Ktedonobacter</taxon>
    </lineage>
</organism>
<keyword evidence="3" id="KW-0133">Cell shape</keyword>
<keyword evidence="4 6" id="KW-1133">Transmembrane helix</keyword>
<proteinExistence type="predicted"/>
<dbReference type="Pfam" id="PF01098">
    <property type="entry name" value="FTSW_RODA_SPOVE"/>
    <property type="match status" value="1"/>
</dbReference>
<dbReference type="Proteomes" id="UP000654345">
    <property type="component" value="Unassembled WGS sequence"/>
</dbReference>
<feature type="transmembrane region" description="Helical" evidence="6">
    <location>
        <begin position="437"/>
        <end position="456"/>
    </location>
</feature>
<feature type="transmembrane region" description="Helical" evidence="6">
    <location>
        <begin position="371"/>
        <end position="391"/>
    </location>
</feature>
<evidence type="ECO:0000313" key="8">
    <source>
        <dbReference type="Proteomes" id="UP000654345"/>
    </source>
</evidence>
<comment type="subcellular location">
    <subcellularLocation>
        <location evidence="1">Membrane</location>
        <topology evidence="1">Multi-pass membrane protein</topology>
    </subcellularLocation>
</comment>
<accession>A0ABQ3UPX3</accession>
<feature type="transmembrane region" description="Helical" evidence="6">
    <location>
        <begin position="121"/>
        <end position="140"/>
    </location>
</feature>
<keyword evidence="5 6" id="KW-0472">Membrane</keyword>
<feature type="transmembrane region" description="Helical" evidence="6">
    <location>
        <begin position="89"/>
        <end position="109"/>
    </location>
</feature>
<feature type="transmembrane region" description="Helical" evidence="6">
    <location>
        <begin position="190"/>
        <end position="208"/>
    </location>
</feature>
<protein>
    <submittedName>
        <fullName evidence="7">Cell cycle protein</fullName>
    </submittedName>
</protein>
<comment type="caution">
    <text evidence="7">The sequence shown here is derived from an EMBL/GenBank/DDBJ whole genome shotgun (WGS) entry which is preliminary data.</text>
</comment>
<keyword evidence="8" id="KW-1185">Reference proteome</keyword>
<feature type="transmembrane region" description="Helical" evidence="6">
    <location>
        <begin position="61"/>
        <end position="82"/>
    </location>
</feature>
<name>A0ABQ3UPX3_9CHLR</name>